<reference evidence="1" key="1">
    <citation type="journal article" date="2014" name="Front. Microbiol.">
        <title>High frequency of phylogenetically diverse reductive dehalogenase-homologous genes in deep subseafloor sedimentary metagenomes.</title>
        <authorList>
            <person name="Kawai M."/>
            <person name="Futagami T."/>
            <person name="Toyoda A."/>
            <person name="Takaki Y."/>
            <person name="Nishi S."/>
            <person name="Hori S."/>
            <person name="Arai W."/>
            <person name="Tsubouchi T."/>
            <person name="Morono Y."/>
            <person name="Uchiyama I."/>
            <person name="Ito T."/>
            <person name="Fujiyama A."/>
            <person name="Inagaki F."/>
            <person name="Takami H."/>
        </authorList>
    </citation>
    <scope>NUCLEOTIDE SEQUENCE</scope>
    <source>
        <strain evidence="1">Expedition CK06-06</strain>
    </source>
</reference>
<feature type="non-terminal residue" evidence="1">
    <location>
        <position position="34"/>
    </location>
</feature>
<accession>X1F0R0</accession>
<sequence length="34" mass="4092">MTDKEKKIKQLIQDYLLDEGLLREKYLILNLTLV</sequence>
<protein>
    <submittedName>
        <fullName evidence="1">Uncharacterized protein</fullName>
    </submittedName>
</protein>
<evidence type="ECO:0000313" key="1">
    <source>
        <dbReference type="EMBL" id="GAH14408.1"/>
    </source>
</evidence>
<name>X1F0R0_9ZZZZ</name>
<dbReference type="AlphaFoldDB" id="X1F0R0"/>
<dbReference type="EMBL" id="BART01036778">
    <property type="protein sequence ID" value="GAH14408.1"/>
    <property type="molecule type" value="Genomic_DNA"/>
</dbReference>
<proteinExistence type="predicted"/>
<organism evidence="1">
    <name type="scientific">marine sediment metagenome</name>
    <dbReference type="NCBI Taxonomy" id="412755"/>
    <lineage>
        <taxon>unclassified sequences</taxon>
        <taxon>metagenomes</taxon>
        <taxon>ecological metagenomes</taxon>
    </lineage>
</organism>
<comment type="caution">
    <text evidence="1">The sequence shown here is derived from an EMBL/GenBank/DDBJ whole genome shotgun (WGS) entry which is preliminary data.</text>
</comment>
<gene>
    <name evidence="1" type="ORF">S01H4_61860</name>
</gene>